<evidence type="ECO:0000256" key="1">
    <source>
        <dbReference type="ARBA" id="ARBA00001947"/>
    </source>
</evidence>
<evidence type="ECO:0000256" key="2">
    <source>
        <dbReference type="ARBA" id="ARBA00023002"/>
    </source>
</evidence>
<evidence type="ECO:0000313" key="4">
    <source>
        <dbReference type="EMBL" id="MFC3509125.1"/>
    </source>
</evidence>
<gene>
    <name evidence="4" type="ORF">ACFORO_03030</name>
</gene>
<dbReference type="SUPFAM" id="SSF50129">
    <property type="entry name" value="GroES-like"/>
    <property type="match status" value="1"/>
</dbReference>
<comment type="cofactor">
    <cofactor evidence="1">
        <name>Zn(2+)</name>
        <dbReference type="ChEBI" id="CHEBI:29105"/>
    </cofactor>
</comment>
<dbReference type="InterPro" id="IPR050129">
    <property type="entry name" value="Zn_alcohol_dh"/>
</dbReference>
<dbReference type="SUPFAM" id="SSF51735">
    <property type="entry name" value="NAD(P)-binding Rossmann-fold domains"/>
    <property type="match status" value="1"/>
</dbReference>
<sequence>MSAAHLVLAQAEEEPIGPGEKYVQAVVNTGEGIRVVKVGEPDEPGVRISVASAGICGTDVLLASSGVMGFVYGHEFAGVDDSGQAYFVEPTVYGGACDECRAGHPQRCTEEGHGNLGVFSDGGMTERIVVPEYTLLALPPELSVRDACLIEPGAVAWHAVRRAQPREGERILVVGGGSIGLLAAAAARSQGFEADLEARHPAQLEAAERLGFGRPNGVYDVVIDAAGSATSLDRAAEAARPGGRIVPLGVYLDRMPVPGSAVSQVKELTYVSSIAYGRHDGVREVGEVAGMLAGNPELARTIITHRYPLEDAREAFRVAGDRVAGAIKVVLEP</sequence>
<protein>
    <submittedName>
        <fullName evidence="4">Zinc-binding dehydrogenase</fullName>
    </submittedName>
</protein>
<keyword evidence="5" id="KW-1185">Reference proteome</keyword>
<dbReference type="EMBL" id="JBHRWI010000004">
    <property type="protein sequence ID" value="MFC3509125.1"/>
    <property type="molecule type" value="Genomic_DNA"/>
</dbReference>
<dbReference type="Gene3D" id="3.90.180.10">
    <property type="entry name" value="Medium-chain alcohol dehydrogenases, catalytic domain"/>
    <property type="match status" value="1"/>
</dbReference>
<dbReference type="Proteomes" id="UP001595764">
    <property type="component" value="Unassembled WGS sequence"/>
</dbReference>
<dbReference type="PANTHER" id="PTHR43401:SF2">
    <property type="entry name" value="L-THREONINE 3-DEHYDROGENASE"/>
    <property type="match status" value="1"/>
</dbReference>
<comment type="caution">
    <text evidence="4">The sequence shown here is derived from an EMBL/GenBank/DDBJ whole genome shotgun (WGS) entry which is preliminary data.</text>
</comment>
<dbReference type="Pfam" id="PF08240">
    <property type="entry name" value="ADH_N"/>
    <property type="match status" value="1"/>
</dbReference>
<dbReference type="InterPro" id="IPR013154">
    <property type="entry name" value="ADH-like_N"/>
</dbReference>
<dbReference type="Pfam" id="PF13602">
    <property type="entry name" value="ADH_zinc_N_2"/>
    <property type="match status" value="1"/>
</dbReference>
<dbReference type="PANTHER" id="PTHR43401">
    <property type="entry name" value="L-THREONINE 3-DEHYDROGENASE"/>
    <property type="match status" value="1"/>
</dbReference>
<dbReference type="RefSeq" id="WP_377869377.1">
    <property type="nucleotide sequence ID" value="NZ_JBHMAY010000012.1"/>
</dbReference>
<feature type="domain" description="Alcohol dehydrogenase-like N-terminal" evidence="3">
    <location>
        <begin position="46"/>
        <end position="139"/>
    </location>
</feature>
<dbReference type="InterPro" id="IPR011032">
    <property type="entry name" value="GroES-like_sf"/>
</dbReference>
<dbReference type="InterPro" id="IPR036291">
    <property type="entry name" value="NAD(P)-bd_dom_sf"/>
</dbReference>
<dbReference type="Gene3D" id="3.40.50.720">
    <property type="entry name" value="NAD(P)-binding Rossmann-like Domain"/>
    <property type="match status" value="1"/>
</dbReference>
<evidence type="ECO:0000313" key="5">
    <source>
        <dbReference type="Proteomes" id="UP001595764"/>
    </source>
</evidence>
<accession>A0ABV7QAV0</accession>
<reference evidence="5" key="1">
    <citation type="journal article" date="2019" name="Int. J. Syst. Evol. Microbiol.">
        <title>The Global Catalogue of Microorganisms (GCM) 10K type strain sequencing project: providing services to taxonomists for standard genome sequencing and annotation.</title>
        <authorList>
            <consortium name="The Broad Institute Genomics Platform"/>
            <consortium name="The Broad Institute Genome Sequencing Center for Infectious Disease"/>
            <person name="Wu L."/>
            <person name="Ma J."/>
        </authorList>
    </citation>
    <scope>NUCLEOTIDE SEQUENCE [LARGE SCALE GENOMIC DNA]</scope>
    <source>
        <strain evidence="5">CGMCC 4.7682</strain>
    </source>
</reference>
<organism evidence="4 5">
    <name type="scientific">Amycolatopsis halotolerans</name>
    <dbReference type="NCBI Taxonomy" id="330083"/>
    <lineage>
        <taxon>Bacteria</taxon>
        <taxon>Bacillati</taxon>
        <taxon>Actinomycetota</taxon>
        <taxon>Actinomycetes</taxon>
        <taxon>Pseudonocardiales</taxon>
        <taxon>Pseudonocardiaceae</taxon>
        <taxon>Amycolatopsis</taxon>
    </lineage>
</organism>
<keyword evidence="2" id="KW-0560">Oxidoreductase</keyword>
<proteinExistence type="predicted"/>
<name>A0ABV7QAV0_9PSEU</name>
<evidence type="ECO:0000259" key="3">
    <source>
        <dbReference type="Pfam" id="PF08240"/>
    </source>
</evidence>